<organism evidence="12 13">
    <name type="scientific">Massarina eburnea CBS 473.64</name>
    <dbReference type="NCBI Taxonomy" id="1395130"/>
    <lineage>
        <taxon>Eukaryota</taxon>
        <taxon>Fungi</taxon>
        <taxon>Dikarya</taxon>
        <taxon>Ascomycota</taxon>
        <taxon>Pezizomycotina</taxon>
        <taxon>Dothideomycetes</taxon>
        <taxon>Pleosporomycetidae</taxon>
        <taxon>Pleosporales</taxon>
        <taxon>Massarineae</taxon>
        <taxon>Massarinaceae</taxon>
        <taxon>Massarina</taxon>
    </lineage>
</organism>
<dbReference type="FunFam" id="3.30.50.10:FF:000007">
    <property type="entry name" value="Nitrogen regulatory AreA, N-terminal"/>
    <property type="match status" value="1"/>
</dbReference>
<keyword evidence="13" id="KW-1185">Reference proteome</keyword>
<keyword evidence="5" id="KW-0805">Transcription regulation</keyword>
<dbReference type="SMART" id="SM00401">
    <property type="entry name" value="ZnF_GATA"/>
    <property type="match status" value="1"/>
</dbReference>
<gene>
    <name evidence="12" type="ORF">P280DRAFT_499438</name>
</gene>
<dbReference type="PANTHER" id="PTHR10071">
    <property type="entry name" value="TRANSCRIPTION FACTOR GATA FAMILY MEMBER"/>
    <property type="match status" value="1"/>
</dbReference>
<feature type="domain" description="GATA-type" evidence="11">
    <location>
        <begin position="621"/>
        <end position="674"/>
    </location>
</feature>
<dbReference type="GO" id="GO:0005634">
    <property type="term" value="C:nucleus"/>
    <property type="evidence" value="ECO:0007669"/>
    <property type="project" value="UniProtKB-SubCell"/>
</dbReference>
<keyword evidence="7" id="KW-0804">Transcription</keyword>
<dbReference type="InterPro" id="IPR013860">
    <property type="entry name" value="AreA_GATA"/>
</dbReference>
<feature type="compositionally biased region" description="Polar residues" evidence="10">
    <location>
        <begin position="600"/>
        <end position="624"/>
    </location>
</feature>
<evidence type="ECO:0000256" key="6">
    <source>
        <dbReference type="ARBA" id="ARBA00023063"/>
    </source>
</evidence>
<feature type="compositionally biased region" description="Basic and acidic residues" evidence="10">
    <location>
        <begin position="557"/>
        <end position="566"/>
    </location>
</feature>
<name>A0A6A6RU71_9PLEO</name>
<dbReference type="GO" id="GO:0000978">
    <property type="term" value="F:RNA polymerase II cis-regulatory region sequence-specific DNA binding"/>
    <property type="evidence" value="ECO:0007669"/>
    <property type="project" value="TreeGrafter"/>
</dbReference>
<evidence type="ECO:0000256" key="2">
    <source>
        <dbReference type="ARBA" id="ARBA00022723"/>
    </source>
</evidence>
<dbReference type="CDD" id="cd00202">
    <property type="entry name" value="ZnF_GATA"/>
    <property type="match status" value="1"/>
</dbReference>
<dbReference type="PANTHER" id="PTHR10071:SF281">
    <property type="entry name" value="BOX A-BINDING FACTOR-RELATED"/>
    <property type="match status" value="1"/>
</dbReference>
<evidence type="ECO:0000256" key="7">
    <source>
        <dbReference type="ARBA" id="ARBA00023163"/>
    </source>
</evidence>
<accession>A0A6A6RU71</accession>
<keyword evidence="2" id="KW-0479">Metal-binding</keyword>
<dbReference type="PROSITE" id="PS00344">
    <property type="entry name" value="GATA_ZN_FINGER_1"/>
    <property type="match status" value="1"/>
</dbReference>
<evidence type="ECO:0000256" key="4">
    <source>
        <dbReference type="ARBA" id="ARBA00022833"/>
    </source>
</evidence>
<feature type="region of interest" description="Disordered" evidence="10">
    <location>
        <begin position="671"/>
        <end position="810"/>
    </location>
</feature>
<evidence type="ECO:0000259" key="11">
    <source>
        <dbReference type="PROSITE" id="PS50114"/>
    </source>
</evidence>
<sequence length="845" mass="90175">MPVRWITVPSEDDVEAPFTRQTPVSAVTLFGVLANSSIFPALKNDAGGPNMASPERLQQSDPLATQVWKLYSKAKSQLPNSERMSNLTWRMMAMNMRRDRNKMQEELNPPPSMAAHTRPALKSAPSGIAQLRKSIDQQRQAQEDAPAPSSPSDAMNLDDFILPSSVGSPAGLSPSPSNEMGPPTNATAPAIPIRKANQSLDHNLSLARASAPSVPPVVSRENEFGYVQRHVRKTSIDERRPPKRRAEASPQLPPVNSTMMPSNPEDDVALHHYSLDHSMHPPNFNAHHPQVPFSIDTFQLQDDPIINSAGPFQQNFGFSPVGSPLINQNSSYSNLYNPNSMASSLNSTDYYSPPSSAFPSSASTPQPINEEGANMYFDRNGMDIRNTHSSHGFGPRQPSNLSSSMQPQFIFNPGSNGDSMFSSVTGASASAPYSGPTFGQAGHVEPSQMPRHENMFTFGADSDAEDEDGGAFPDRTLPAQSEFSQMDDAPLDFNATFQWETNLSNQFNPMPARYPGGPPRKTVTIGPTEMVPSPQEHWSPSASLGRTHGSAASVSDIRNRGSDPRRQKIPRTSSTPNAAGLAHQMHGMSQSSPNSPPESGFNSAAPSRPQSPGGTKQGEQGNVPTTCTNCFTQTTPLWRRNPEGHPLCNACGLFLKLHGVVRPLSLKTDVIKKRNRGSGNSAPVGTSSRSTKKSSRKNSLAHTPVTTPTSGKGADSESPKSTGSVGNGASTNNANSSSVTKSGGVVPIAPGPPKPQAANAAAATQSRNNIAVAPKRTRTQSKAGVPDLEMADADDTSGKGPSPARRKESVVAIPNQSLGSLPMGAMGQGLTNSGPQEWEWLTMSL</sequence>
<dbReference type="OrthoDB" id="515401at2759"/>
<dbReference type="InterPro" id="IPR000679">
    <property type="entry name" value="Znf_GATA"/>
</dbReference>
<feature type="region of interest" description="Disordered" evidence="10">
    <location>
        <begin position="514"/>
        <end position="624"/>
    </location>
</feature>
<evidence type="ECO:0000256" key="8">
    <source>
        <dbReference type="ARBA" id="ARBA00023242"/>
    </source>
</evidence>
<evidence type="ECO:0000313" key="12">
    <source>
        <dbReference type="EMBL" id="KAF2639149.1"/>
    </source>
</evidence>
<evidence type="ECO:0000313" key="13">
    <source>
        <dbReference type="Proteomes" id="UP000799753"/>
    </source>
</evidence>
<dbReference type="Pfam" id="PF00320">
    <property type="entry name" value="GATA"/>
    <property type="match status" value="1"/>
</dbReference>
<feature type="compositionally biased region" description="Basic and acidic residues" evidence="10">
    <location>
        <begin position="234"/>
        <end position="247"/>
    </location>
</feature>
<dbReference type="GO" id="GO:0045944">
    <property type="term" value="P:positive regulation of transcription by RNA polymerase II"/>
    <property type="evidence" value="ECO:0007669"/>
    <property type="project" value="TreeGrafter"/>
</dbReference>
<evidence type="ECO:0000256" key="9">
    <source>
        <dbReference type="PROSITE-ProRule" id="PRU00094"/>
    </source>
</evidence>
<dbReference type="PRINTS" id="PR00619">
    <property type="entry name" value="GATAZNFINGER"/>
</dbReference>
<dbReference type="AlphaFoldDB" id="A0A6A6RU71"/>
<evidence type="ECO:0000256" key="3">
    <source>
        <dbReference type="ARBA" id="ARBA00022771"/>
    </source>
</evidence>
<dbReference type="EMBL" id="MU006787">
    <property type="protein sequence ID" value="KAF2639149.1"/>
    <property type="molecule type" value="Genomic_DNA"/>
</dbReference>
<dbReference type="InterPro" id="IPR013088">
    <property type="entry name" value="Znf_NHR/GATA"/>
</dbReference>
<dbReference type="Proteomes" id="UP000799753">
    <property type="component" value="Unassembled WGS sequence"/>
</dbReference>
<proteinExistence type="predicted"/>
<evidence type="ECO:0000256" key="5">
    <source>
        <dbReference type="ARBA" id="ARBA00023015"/>
    </source>
</evidence>
<feature type="region of interest" description="Disordered" evidence="10">
    <location>
        <begin position="234"/>
        <end position="260"/>
    </location>
</feature>
<feature type="region of interest" description="Disordered" evidence="10">
    <location>
        <begin position="104"/>
        <end position="189"/>
    </location>
</feature>
<keyword evidence="4" id="KW-0862">Zinc</keyword>
<keyword evidence="6" id="KW-0534">Nitrate assimilation</keyword>
<dbReference type="Pfam" id="PF08550">
    <property type="entry name" value="GATA_AreA"/>
    <property type="match status" value="1"/>
</dbReference>
<dbReference type="GO" id="GO:0042128">
    <property type="term" value="P:nitrate assimilation"/>
    <property type="evidence" value="ECO:0007669"/>
    <property type="project" value="UniProtKB-KW"/>
</dbReference>
<dbReference type="GO" id="GO:0008270">
    <property type="term" value="F:zinc ion binding"/>
    <property type="evidence" value="ECO:0007669"/>
    <property type="project" value="UniProtKB-KW"/>
</dbReference>
<feature type="compositionally biased region" description="Polar residues" evidence="10">
    <location>
        <begin position="698"/>
        <end position="710"/>
    </location>
</feature>
<dbReference type="GO" id="GO:0000981">
    <property type="term" value="F:DNA-binding transcription factor activity, RNA polymerase II-specific"/>
    <property type="evidence" value="ECO:0007669"/>
    <property type="project" value="TreeGrafter"/>
</dbReference>
<dbReference type="InterPro" id="IPR039355">
    <property type="entry name" value="Transcription_factor_GATA"/>
</dbReference>
<comment type="subcellular location">
    <subcellularLocation>
        <location evidence="1">Nucleus</location>
    </subcellularLocation>
</comment>
<keyword evidence="3 9" id="KW-0863">Zinc-finger</keyword>
<keyword evidence="8" id="KW-0539">Nucleus</keyword>
<reference evidence="12" key="1">
    <citation type="journal article" date="2020" name="Stud. Mycol.">
        <title>101 Dothideomycetes genomes: a test case for predicting lifestyles and emergence of pathogens.</title>
        <authorList>
            <person name="Haridas S."/>
            <person name="Albert R."/>
            <person name="Binder M."/>
            <person name="Bloem J."/>
            <person name="Labutti K."/>
            <person name="Salamov A."/>
            <person name="Andreopoulos B."/>
            <person name="Baker S."/>
            <person name="Barry K."/>
            <person name="Bills G."/>
            <person name="Bluhm B."/>
            <person name="Cannon C."/>
            <person name="Castanera R."/>
            <person name="Culley D."/>
            <person name="Daum C."/>
            <person name="Ezra D."/>
            <person name="Gonzalez J."/>
            <person name="Henrissat B."/>
            <person name="Kuo A."/>
            <person name="Liang C."/>
            <person name="Lipzen A."/>
            <person name="Lutzoni F."/>
            <person name="Magnuson J."/>
            <person name="Mondo S."/>
            <person name="Nolan M."/>
            <person name="Ohm R."/>
            <person name="Pangilinan J."/>
            <person name="Park H.-J."/>
            <person name="Ramirez L."/>
            <person name="Alfaro M."/>
            <person name="Sun H."/>
            <person name="Tritt A."/>
            <person name="Yoshinaga Y."/>
            <person name="Zwiers L.-H."/>
            <person name="Turgeon B."/>
            <person name="Goodwin S."/>
            <person name="Spatafora J."/>
            <person name="Crous P."/>
            <person name="Grigoriev I."/>
        </authorList>
    </citation>
    <scope>NUCLEOTIDE SEQUENCE</scope>
    <source>
        <strain evidence="12">CBS 473.64</strain>
    </source>
</reference>
<evidence type="ECO:0000256" key="10">
    <source>
        <dbReference type="SAM" id="MobiDB-lite"/>
    </source>
</evidence>
<feature type="compositionally biased region" description="Low complexity" evidence="10">
    <location>
        <begin position="721"/>
        <end position="740"/>
    </location>
</feature>
<protein>
    <submittedName>
        <fullName evidence="12">Area protein</fullName>
    </submittedName>
</protein>
<evidence type="ECO:0000256" key="1">
    <source>
        <dbReference type="ARBA" id="ARBA00004123"/>
    </source>
</evidence>
<dbReference type="PROSITE" id="PS50114">
    <property type="entry name" value="GATA_ZN_FINGER_2"/>
    <property type="match status" value="1"/>
</dbReference>
<dbReference type="Gene3D" id="3.30.50.10">
    <property type="entry name" value="Erythroid Transcription Factor GATA-1, subunit A"/>
    <property type="match status" value="1"/>
</dbReference>
<dbReference type="GO" id="GO:0000122">
    <property type="term" value="P:negative regulation of transcription by RNA polymerase II"/>
    <property type="evidence" value="ECO:0007669"/>
    <property type="project" value="TreeGrafter"/>
</dbReference>
<dbReference type="SUPFAM" id="SSF57716">
    <property type="entry name" value="Glucocorticoid receptor-like (DNA-binding domain)"/>
    <property type="match status" value="1"/>
</dbReference>